<keyword evidence="3" id="KW-1185">Reference proteome</keyword>
<dbReference type="Gene3D" id="3.40.50.1820">
    <property type="entry name" value="alpha/beta hydrolase"/>
    <property type="match status" value="1"/>
</dbReference>
<evidence type="ECO:0000313" key="2">
    <source>
        <dbReference type="EMBL" id="QPH54552.1"/>
    </source>
</evidence>
<protein>
    <submittedName>
        <fullName evidence="2">Alpha/beta hydrolase</fullName>
    </submittedName>
</protein>
<name>A0A7S9LSS3_9RHOB</name>
<evidence type="ECO:0000313" key="3">
    <source>
        <dbReference type="Proteomes" id="UP000594800"/>
    </source>
</evidence>
<dbReference type="InterPro" id="IPR029058">
    <property type="entry name" value="AB_hydrolase_fold"/>
</dbReference>
<dbReference type="Proteomes" id="UP000594800">
    <property type="component" value="Chromosome"/>
</dbReference>
<dbReference type="InterPro" id="IPR002925">
    <property type="entry name" value="Dienelactn_hydro"/>
</dbReference>
<dbReference type="EMBL" id="CP064942">
    <property type="protein sequence ID" value="QPH54552.1"/>
    <property type="molecule type" value="Genomic_DNA"/>
</dbReference>
<dbReference type="KEGG" id="poz:I0K15_01860"/>
<feature type="domain" description="Dienelactone hydrolase" evidence="1">
    <location>
        <begin position="16"/>
        <end position="185"/>
    </location>
</feature>
<dbReference type="SUPFAM" id="SSF53474">
    <property type="entry name" value="alpha/beta-Hydrolases"/>
    <property type="match status" value="1"/>
</dbReference>
<accession>A0A7S9LSS3</accession>
<dbReference type="Pfam" id="PF01738">
    <property type="entry name" value="DLH"/>
    <property type="match status" value="1"/>
</dbReference>
<reference evidence="2 3" key="1">
    <citation type="submission" date="2020-11" db="EMBL/GenBank/DDBJ databases">
        <title>Description of Pontivivens ytuae sp. nov. isolated from deep sea sediment of Mariana Trench.</title>
        <authorList>
            <person name="Wang Z."/>
            <person name="Sun Q.-L."/>
            <person name="Xu X.-D."/>
            <person name="Tang Y.-Z."/>
            <person name="Zhang J."/>
        </authorList>
    </citation>
    <scope>NUCLEOTIDE SEQUENCE [LARGE SCALE GENOMIC DNA]</scope>
    <source>
        <strain evidence="2 3">MT2928</strain>
    </source>
</reference>
<dbReference type="AlphaFoldDB" id="A0A7S9LSS3"/>
<gene>
    <name evidence="2" type="ORF">I0K15_01860</name>
</gene>
<keyword evidence="2" id="KW-0378">Hydrolase</keyword>
<proteinExistence type="predicted"/>
<dbReference type="GO" id="GO:0016787">
    <property type="term" value="F:hydrolase activity"/>
    <property type="evidence" value="ECO:0007669"/>
    <property type="project" value="UniProtKB-KW"/>
</dbReference>
<evidence type="ECO:0000259" key="1">
    <source>
        <dbReference type="Pfam" id="PF01738"/>
    </source>
</evidence>
<sequence length="199" mass="21244">MMLDGYVHLHRAPSEEGAPTLVLFHGTGGSKEDIAGLGQHLAPKAGLLAMDGDVSEFGARRFFRRTGEGVYDMEDLALRTAAMGRFLDGALAQYAVEQPIGLGYSNGANILANLMISGWAGVKRAVLMHPLIPFAPDWPDLSGVSVLVTAGERDPICPPALTRQLVEGLRGAGAEVAEHWHPGGHEITQDEVEAVRGWL</sequence>
<organism evidence="2 3">
    <name type="scientific">Pontivivens ytuae</name>
    <dbReference type="NCBI Taxonomy" id="2789856"/>
    <lineage>
        <taxon>Bacteria</taxon>
        <taxon>Pseudomonadati</taxon>
        <taxon>Pseudomonadota</taxon>
        <taxon>Alphaproteobacteria</taxon>
        <taxon>Rhodobacterales</taxon>
        <taxon>Paracoccaceae</taxon>
        <taxon>Pontivivens</taxon>
    </lineage>
</organism>